<name>A0ABD1JU31_9TELE</name>
<evidence type="ECO:0000256" key="1">
    <source>
        <dbReference type="ARBA" id="ARBA00022448"/>
    </source>
</evidence>
<evidence type="ECO:0000313" key="5">
    <source>
        <dbReference type="EMBL" id="KAL2090398.1"/>
    </source>
</evidence>
<keyword evidence="6" id="KW-1185">Reference proteome</keyword>
<keyword evidence="2" id="KW-0445">Lipid transport</keyword>
<dbReference type="PANTHER" id="PTHR10972:SF200">
    <property type="entry name" value="OXYSTEROL-BINDING PROTEIN-RELATED PROTEIN 9"/>
    <property type="match status" value="1"/>
</dbReference>
<dbReference type="AlphaFoldDB" id="A0ABD1JU31"/>
<accession>A0ABD1JU31</accession>
<evidence type="ECO:0000256" key="2">
    <source>
        <dbReference type="ARBA" id="ARBA00023055"/>
    </source>
</evidence>
<protein>
    <recommendedName>
        <fullName evidence="4">PH domain-containing protein</fullName>
    </recommendedName>
</protein>
<dbReference type="GO" id="GO:0008289">
    <property type="term" value="F:lipid binding"/>
    <property type="evidence" value="ECO:0007669"/>
    <property type="project" value="UniProtKB-KW"/>
</dbReference>
<gene>
    <name evidence="5" type="ORF">ACEWY4_015086</name>
</gene>
<proteinExistence type="predicted"/>
<reference evidence="5 6" key="1">
    <citation type="submission" date="2024-09" db="EMBL/GenBank/DDBJ databases">
        <title>A chromosome-level genome assembly of Gray's grenadier anchovy, Coilia grayii.</title>
        <authorList>
            <person name="Fu Z."/>
        </authorList>
    </citation>
    <scope>NUCLEOTIDE SEQUENCE [LARGE SCALE GENOMIC DNA]</scope>
    <source>
        <strain evidence="5">G4</strain>
        <tissue evidence="5">Muscle</tissue>
    </source>
</reference>
<dbReference type="Gene3D" id="2.30.29.30">
    <property type="entry name" value="Pleckstrin-homology domain (PH domain)/Phosphotyrosine-binding domain (PTB)"/>
    <property type="match status" value="1"/>
</dbReference>
<dbReference type="Proteomes" id="UP001591681">
    <property type="component" value="Unassembled WGS sequence"/>
</dbReference>
<dbReference type="PANTHER" id="PTHR10972">
    <property type="entry name" value="OXYSTEROL-BINDING PROTEIN-RELATED"/>
    <property type="match status" value="1"/>
</dbReference>
<dbReference type="InterPro" id="IPR001849">
    <property type="entry name" value="PH_domain"/>
</dbReference>
<evidence type="ECO:0000313" key="6">
    <source>
        <dbReference type="Proteomes" id="UP001591681"/>
    </source>
</evidence>
<dbReference type="SUPFAM" id="SSF50729">
    <property type="entry name" value="PH domain-like"/>
    <property type="match status" value="1"/>
</dbReference>
<feature type="domain" description="PH" evidence="4">
    <location>
        <begin position="2"/>
        <end position="80"/>
    </location>
</feature>
<dbReference type="InterPro" id="IPR011993">
    <property type="entry name" value="PH-like_dom_sf"/>
</dbReference>
<evidence type="ECO:0000256" key="3">
    <source>
        <dbReference type="ARBA" id="ARBA00023121"/>
    </source>
</evidence>
<dbReference type="FunFam" id="2.30.29.30:FF:000089">
    <property type="entry name" value="Oxysterol-binding protein"/>
    <property type="match status" value="1"/>
</dbReference>
<dbReference type="InterPro" id="IPR000648">
    <property type="entry name" value="Oxysterol-bd"/>
</dbReference>
<comment type="caution">
    <text evidence="5">The sequence shown here is derived from an EMBL/GenBank/DDBJ whole genome shotgun (WGS) entry which is preliminary data.</text>
</comment>
<evidence type="ECO:0000259" key="4">
    <source>
        <dbReference type="PROSITE" id="PS50003"/>
    </source>
</evidence>
<keyword evidence="3" id="KW-0446">Lipid-binding</keyword>
<dbReference type="PROSITE" id="PS50003">
    <property type="entry name" value="PH_DOMAIN"/>
    <property type="match status" value="1"/>
</dbReference>
<organism evidence="5 6">
    <name type="scientific">Coilia grayii</name>
    <name type="common">Gray's grenadier anchovy</name>
    <dbReference type="NCBI Taxonomy" id="363190"/>
    <lineage>
        <taxon>Eukaryota</taxon>
        <taxon>Metazoa</taxon>
        <taxon>Chordata</taxon>
        <taxon>Craniata</taxon>
        <taxon>Vertebrata</taxon>
        <taxon>Euteleostomi</taxon>
        <taxon>Actinopterygii</taxon>
        <taxon>Neopterygii</taxon>
        <taxon>Teleostei</taxon>
        <taxon>Clupei</taxon>
        <taxon>Clupeiformes</taxon>
        <taxon>Clupeoidei</taxon>
        <taxon>Engraulidae</taxon>
        <taxon>Coilinae</taxon>
        <taxon>Coilia</taxon>
    </lineage>
</organism>
<dbReference type="Pfam" id="PF00169">
    <property type="entry name" value="PH"/>
    <property type="match status" value="1"/>
</dbReference>
<sequence>MASIMEGPLSKWTNVMKGWQYRWFVLDYNAGLLSYYTSKDKMMRGSRRGCVRLRGAVIGIDDEDDSTFTITVDQKTFHFQVAPRSSCSRCPILTPPPAPLPPPATSCPLATATTTATSMPSPIAMFRHCMLWFYNRKGWVSMRFEGIRKGIREQQSNGRGQQMDIGGPVAAQLLKGLIHN</sequence>
<keyword evidence="1" id="KW-0813">Transport</keyword>
<dbReference type="EMBL" id="JBHFQA010000012">
    <property type="protein sequence ID" value="KAL2090398.1"/>
    <property type="molecule type" value="Genomic_DNA"/>
</dbReference>
<dbReference type="GO" id="GO:0006869">
    <property type="term" value="P:lipid transport"/>
    <property type="evidence" value="ECO:0007669"/>
    <property type="project" value="UniProtKB-KW"/>
</dbReference>